<dbReference type="GO" id="GO:0046417">
    <property type="term" value="P:chorismate metabolic process"/>
    <property type="evidence" value="ECO:0007669"/>
    <property type="project" value="InterPro"/>
</dbReference>
<feature type="transmembrane region" description="Helical" evidence="2">
    <location>
        <begin position="191"/>
        <end position="210"/>
    </location>
</feature>
<dbReference type="EMBL" id="CP017686">
    <property type="protein sequence ID" value="AYQ54515.1"/>
    <property type="molecule type" value="Genomic_DNA"/>
</dbReference>
<dbReference type="Gene3D" id="1.20.59.10">
    <property type="entry name" value="Chorismate mutase"/>
    <property type="match status" value="1"/>
</dbReference>
<keyword evidence="2" id="KW-1133">Transmembrane helix</keyword>
<keyword evidence="1" id="KW-0413">Isomerase</keyword>
<dbReference type="InterPro" id="IPR036979">
    <property type="entry name" value="CM_dom_sf"/>
</dbReference>
<evidence type="ECO:0000259" key="3">
    <source>
        <dbReference type="PROSITE" id="PS51168"/>
    </source>
</evidence>
<keyword evidence="2" id="KW-0812">Transmembrane</keyword>
<gene>
    <name evidence="4" type="ORF">BKD89_01625</name>
</gene>
<dbReference type="GO" id="GO:0009697">
    <property type="term" value="P:salicylic acid biosynthetic process"/>
    <property type="evidence" value="ECO:0007669"/>
    <property type="project" value="TreeGrafter"/>
</dbReference>
<dbReference type="RefSeq" id="WP_015504227.1">
    <property type="nucleotide sequence ID" value="NZ_CAYAVG010000007.1"/>
</dbReference>
<feature type="domain" description="Chorismate mutase" evidence="3">
    <location>
        <begin position="1"/>
        <end position="91"/>
    </location>
</feature>
<dbReference type="InterPro" id="IPR002701">
    <property type="entry name" value="CM_II_prokaryot"/>
</dbReference>
<evidence type="ECO:0000256" key="1">
    <source>
        <dbReference type="ARBA" id="ARBA00023235"/>
    </source>
</evidence>
<dbReference type="PANTHER" id="PTHR38041">
    <property type="entry name" value="CHORISMATE MUTASE"/>
    <property type="match status" value="1"/>
</dbReference>
<evidence type="ECO:0000313" key="5">
    <source>
        <dbReference type="Proteomes" id="UP000273278"/>
    </source>
</evidence>
<dbReference type="Pfam" id="PF01817">
    <property type="entry name" value="CM_2"/>
    <property type="match status" value="1"/>
</dbReference>
<dbReference type="SUPFAM" id="SSF48600">
    <property type="entry name" value="Chorismate mutase II"/>
    <property type="match status" value="1"/>
</dbReference>
<dbReference type="GeneID" id="41321127"/>
<dbReference type="InterPro" id="IPR036263">
    <property type="entry name" value="Chorismate_II_sf"/>
</dbReference>
<protein>
    <recommendedName>
        <fullName evidence="3">Chorismate mutase domain-containing protein</fullName>
    </recommendedName>
</protein>
<evidence type="ECO:0000313" key="4">
    <source>
        <dbReference type="EMBL" id="AYQ54515.1"/>
    </source>
</evidence>
<dbReference type="Proteomes" id="UP000273278">
    <property type="component" value="Chromosome"/>
</dbReference>
<dbReference type="InterPro" id="IPR051331">
    <property type="entry name" value="Chorismate_mutase-related"/>
</dbReference>
<dbReference type="GO" id="GO:0004106">
    <property type="term" value="F:chorismate mutase activity"/>
    <property type="evidence" value="ECO:0007669"/>
    <property type="project" value="InterPro"/>
</dbReference>
<evidence type="ECO:0000256" key="2">
    <source>
        <dbReference type="SAM" id="Phobius"/>
    </source>
</evidence>
<dbReference type="SMART" id="SM00830">
    <property type="entry name" value="CM_2"/>
    <property type="match status" value="1"/>
</dbReference>
<dbReference type="PROSITE" id="PS51168">
    <property type="entry name" value="CHORISMATE_MUT_2"/>
    <property type="match status" value="1"/>
</dbReference>
<accession>A0A3G3IFB5</accession>
<feature type="transmembrane region" description="Helical" evidence="2">
    <location>
        <begin position="150"/>
        <end position="171"/>
    </location>
</feature>
<keyword evidence="2" id="KW-0472">Membrane</keyword>
<proteinExistence type="predicted"/>
<feature type="transmembrane region" description="Helical" evidence="2">
    <location>
        <begin position="123"/>
        <end position="144"/>
    </location>
</feature>
<organism evidence="4 5">
    <name type="scientific">Methanomethylophilus alvi</name>
    <dbReference type="NCBI Taxonomy" id="1291540"/>
    <lineage>
        <taxon>Archaea</taxon>
        <taxon>Methanobacteriati</taxon>
        <taxon>Thermoplasmatota</taxon>
        <taxon>Thermoplasmata</taxon>
        <taxon>Methanomassiliicoccales</taxon>
        <taxon>Methanomethylophilaceae</taxon>
        <taxon>Methanomethylophilus</taxon>
    </lineage>
</organism>
<dbReference type="AlphaFoldDB" id="A0A3G3IFB5"/>
<reference evidence="4 5" key="1">
    <citation type="submission" date="2016-10" db="EMBL/GenBank/DDBJ databases">
        <title>Complete genome of the TMA-utilizing, human hosted archaeon Methanomethylophilus alvus Gen. nov, sp. nov., strain Mx-05, derived from a pure culture.</title>
        <authorList>
            <person name="Brugere J.-F."/>
            <person name="Ben Hania W."/>
            <person name="Chaudhary P.P."/>
            <person name="Gaci N."/>
            <person name="Borrel G."/>
            <person name="Cao Van Tuat L."/>
            <person name="Fardeau M.-L."/>
            <person name="Harris H.M.B."/>
            <person name="O'Toole P.W."/>
            <person name="Ollivier B."/>
        </authorList>
    </citation>
    <scope>NUCLEOTIDE SEQUENCE [LARGE SCALE GENOMIC DNA]</scope>
    <source>
        <strain evidence="4 5">Mx-05</strain>
    </source>
</reference>
<sequence>MNDGYLEEKRKAIAETDKEIIILLKKRLDLATEIGQYKAQNGLEVRNLDVEQRVVDRYRYLAAEYGMNPDRMEHICRTIMQESVESEAAIQGVPAPDVHDKDPHKEEIRISETDIETGRRKMLGIGVASVAAILVLTAIAGFVFNSDNGLSILYLMAVPMALIALCFYLGYKDMASGKNAEDLRWIKKRTFIFGGLMIAITVLILALFIIRG</sequence>
<name>A0A3G3IFB5_9ARCH</name>
<dbReference type="PANTHER" id="PTHR38041:SF1">
    <property type="entry name" value="CHORISMATE MUTASE"/>
    <property type="match status" value="1"/>
</dbReference>